<accession>A0AA88WJH4</accession>
<dbReference type="InterPro" id="IPR029472">
    <property type="entry name" value="Copia-like_N"/>
</dbReference>
<name>A0AA88WJH4_9ASTE</name>
<dbReference type="EMBL" id="JAVXUP010000405">
    <property type="protein sequence ID" value="KAK3028737.1"/>
    <property type="molecule type" value="Genomic_DNA"/>
</dbReference>
<dbReference type="PANTHER" id="PTHR37610">
    <property type="entry name" value="CCHC-TYPE DOMAIN-CONTAINING PROTEIN"/>
    <property type="match status" value="1"/>
</dbReference>
<organism evidence="2 3">
    <name type="scientific">Escallonia herrerae</name>
    <dbReference type="NCBI Taxonomy" id="1293975"/>
    <lineage>
        <taxon>Eukaryota</taxon>
        <taxon>Viridiplantae</taxon>
        <taxon>Streptophyta</taxon>
        <taxon>Embryophyta</taxon>
        <taxon>Tracheophyta</taxon>
        <taxon>Spermatophyta</taxon>
        <taxon>Magnoliopsida</taxon>
        <taxon>eudicotyledons</taxon>
        <taxon>Gunneridae</taxon>
        <taxon>Pentapetalae</taxon>
        <taxon>asterids</taxon>
        <taxon>campanulids</taxon>
        <taxon>Escalloniales</taxon>
        <taxon>Escalloniaceae</taxon>
        <taxon>Escallonia</taxon>
    </lineage>
</organism>
<comment type="caution">
    <text evidence="2">The sequence shown here is derived from an EMBL/GenBank/DDBJ whole genome shotgun (WGS) entry which is preliminary data.</text>
</comment>
<dbReference type="AlphaFoldDB" id="A0AA88WJH4"/>
<dbReference type="PANTHER" id="PTHR37610:SF75">
    <property type="entry name" value="RETROTRANSPOSON COPIA-LIKE N-TERMINAL DOMAIN-CONTAINING PROTEIN"/>
    <property type="match status" value="1"/>
</dbReference>
<evidence type="ECO:0000313" key="3">
    <source>
        <dbReference type="Proteomes" id="UP001188597"/>
    </source>
</evidence>
<feature type="domain" description="Retrotransposon Copia-like N-terminal" evidence="1">
    <location>
        <begin position="177"/>
        <end position="218"/>
    </location>
</feature>
<dbReference type="Proteomes" id="UP001188597">
    <property type="component" value="Unassembled WGS sequence"/>
</dbReference>
<gene>
    <name evidence="2" type="ORF">RJ639_037760</name>
</gene>
<reference evidence="2" key="1">
    <citation type="submission" date="2022-12" db="EMBL/GenBank/DDBJ databases">
        <title>Draft genome assemblies for two species of Escallonia (Escalloniales).</title>
        <authorList>
            <person name="Chanderbali A."/>
            <person name="Dervinis C."/>
            <person name="Anghel I."/>
            <person name="Soltis D."/>
            <person name="Soltis P."/>
            <person name="Zapata F."/>
        </authorList>
    </citation>
    <scope>NUCLEOTIDE SEQUENCE</scope>
    <source>
        <strain evidence="2">UCBG64.0493</strain>
        <tissue evidence="2">Leaf</tissue>
    </source>
</reference>
<evidence type="ECO:0000313" key="2">
    <source>
        <dbReference type="EMBL" id="KAK3028737.1"/>
    </source>
</evidence>
<sequence length="263" mass="29823">MLSSVLRKFLLHTIPQDVFIPIAPTYNLDSKLTLWLRDLNNVVIITSTMEAWMDLLALAEKTLYELKLARARLNLMIIQSSISNLQQLEFSILFGILFTTGDRHGPLFVIIDVLGVEKSADAYQRAVLRSLSSLPLNLANVELRRRDVKCGEEFIVVRHVRSRHATSGATVLWGYSSLQITSHKLDGKNFLQRSQSVLLVMRARGKMGYIAGEIQHPALGDSTYANWELNNSIVMAWLINSMESHISWTYLFLRTARPFGCCQ</sequence>
<protein>
    <recommendedName>
        <fullName evidence="1">Retrotransposon Copia-like N-terminal domain-containing protein</fullName>
    </recommendedName>
</protein>
<evidence type="ECO:0000259" key="1">
    <source>
        <dbReference type="Pfam" id="PF14244"/>
    </source>
</evidence>
<proteinExistence type="predicted"/>
<keyword evidence="3" id="KW-1185">Reference proteome</keyword>
<dbReference type="Pfam" id="PF14244">
    <property type="entry name" value="Retrotran_gag_3"/>
    <property type="match status" value="1"/>
</dbReference>